<evidence type="ECO:0000256" key="9">
    <source>
        <dbReference type="ARBA" id="ARBA00034352"/>
    </source>
</evidence>
<keyword evidence="13" id="KW-1185">Reference proteome</keyword>
<evidence type="ECO:0000256" key="10">
    <source>
        <dbReference type="ARBA" id="ARBA00045449"/>
    </source>
</evidence>
<keyword evidence="5" id="KW-0597">Phosphoprotein</keyword>
<evidence type="ECO:0000256" key="11">
    <source>
        <dbReference type="SAM" id="MobiDB-lite"/>
    </source>
</evidence>
<dbReference type="EMBL" id="OC915482">
    <property type="protein sequence ID" value="CAD7640643.1"/>
    <property type="molecule type" value="Genomic_DNA"/>
</dbReference>
<organism evidence="12">
    <name type="scientific">Oppiella nova</name>
    <dbReference type="NCBI Taxonomy" id="334625"/>
    <lineage>
        <taxon>Eukaryota</taxon>
        <taxon>Metazoa</taxon>
        <taxon>Ecdysozoa</taxon>
        <taxon>Arthropoda</taxon>
        <taxon>Chelicerata</taxon>
        <taxon>Arachnida</taxon>
        <taxon>Acari</taxon>
        <taxon>Acariformes</taxon>
        <taxon>Sarcoptiformes</taxon>
        <taxon>Oribatida</taxon>
        <taxon>Brachypylina</taxon>
        <taxon>Oppioidea</taxon>
        <taxon>Oppiidae</taxon>
        <taxon>Oppiella</taxon>
    </lineage>
</organism>
<dbReference type="GO" id="GO:0016607">
    <property type="term" value="C:nuclear speck"/>
    <property type="evidence" value="ECO:0007669"/>
    <property type="project" value="UniProtKB-SubCell"/>
</dbReference>
<evidence type="ECO:0000256" key="4">
    <source>
        <dbReference type="ARBA" id="ARBA00022490"/>
    </source>
</evidence>
<evidence type="ECO:0000256" key="1">
    <source>
        <dbReference type="ARBA" id="ARBA00004210"/>
    </source>
</evidence>
<sequence length="213" mass="22722">MNHNWDQKKGNAPQVYPPLYGGPPSAPQHIPQQSMQQSFQGLPQPYQSMGGPMGQPLGAGMAQGLGPPPPYTPYSEQSQQQMKYMSQMTYNPNQYMPTSSAGVGAPLVPQPHTSIAGAHSYPYPSNPYQNPGLYNPYNPYQNLPPNSTVVMPQGFDAGARFDGLARPGIPQPPPPGVAPNAAQLAAMQGHNVVIGQKKGSFLEGGSSGGYTFW</sequence>
<evidence type="ECO:0000256" key="3">
    <source>
        <dbReference type="ARBA" id="ARBA00014066"/>
    </source>
</evidence>
<comment type="subcellular location">
    <subcellularLocation>
        <location evidence="1">Cytoplasm</location>
        <location evidence="1">Stress granule</location>
    </subcellularLocation>
    <subcellularLocation>
        <location evidence="2">Nucleus speckle</location>
    </subcellularLocation>
</comment>
<reference evidence="12" key="1">
    <citation type="submission" date="2020-11" db="EMBL/GenBank/DDBJ databases">
        <authorList>
            <person name="Tran Van P."/>
        </authorList>
    </citation>
    <scope>NUCLEOTIDE SEQUENCE</scope>
</reference>
<feature type="compositionally biased region" description="Polar residues" evidence="11">
    <location>
        <begin position="30"/>
        <end position="47"/>
    </location>
</feature>
<keyword evidence="7" id="KW-0539">Nucleus</keyword>
<accession>A0A7R9LHS7</accession>
<dbReference type="GO" id="GO:0010494">
    <property type="term" value="C:cytoplasmic stress granule"/>
    <property type="evidence" value="ECO:0007669"/>
    <property type="project" value="UniProtKB-SubCell"/>
</dbReference>
<dbReference type="AlphaFoldDB" id="A0A7R9LHS7"/>
<name>A0A7R9LHS7_9ACAR</name>
<gene>
    <name evidence="12" type="ORF">ONB1V03_LOCUS2666</name>
</gene>
<evidence type="ECO:0000313" key="12">
    <source>
        <dbReference type="EMBL" id="CAD7640643.1"/>
    </source>
</evidence>
<dbReference type="Pfam" id="PF11029">
    <property type="entry name" value="DAZAP2"/>
    <property type="match status" value="1"/>
</dbReference>
<proteinExistence type="predicted"/>
<dbReference type="PANTHER" id="PTHR31638">
    <property type="entry name" value="DAZ-ASSOCIATED PROTEIN 2"/>
    <property type="match status" value="1"/>
</dbReference>
<evidence type="ECO:0000256" key="7">
    <source>
        <dbReference type="ARBA" id="ARBA00023242"/>
    </source>
</evidence>
<dbReference type="InterPro" id="IPR022730">
    <property type="entry name" value="DAZ_assoc-2"/>
</dbReference>
<dbReference type="Proteomes" id="UP000728032">
    <property type="component" value="Unassembled WGS sequence"/>
</dbReference>
<dbReference type="PANTHER" id="PTHR31638:SF3">
    <property type="entry name" value="DAZ-ASSOCIATED PROTEIN 2"/>
    <property type="match status" value="1"/>
</dbReference>
<keyword evidence="4" id="KW-0963">Cytoplasm</keyword>
<comment type="function">
    <text evidence="10">In unstressed cells, promotes SIAH1-mediated polyubiquitination and degradation of the serine/threonine-protein kinase HIPK2, probably by acting as a loading factor that potentiates complex formation between HIPK2 and ubiquitin ligase SIAH1. In response to DNA damage, localizes to the nucleus following phosphorylation by HIPK2 and modulates the expression of a subset of TP53/p53 target genes by binding to TP53 at target gene promoters. This limits the expression of a number of cell death-mediating TP53 target genes, reducing DNA damage-induced cell death. Enhances the binding of transcription factor TCF7L2/TCF4, a Wnt signaling pathway effector, to the promoters of target genes. Plays a role in stress granule formation.</text>
</comment>
<keyword evidence="6" id="KW-0832">Ubl conjugation</keyword>
<protein>
    <recommendedName>
        <fullName evidence="3">DAZ-associated protein 2</fullName>
    </recommendedName>
    <alternativeName>
        <fullName evidence="8">Deleted in azoospermia-associated protein 2</fullName>
    </alternativeName>
    <alternativeName>
        <fullName evidence="9">Proline-rich transcript in brain protein</fullName>
    </alternativeName>
</protein>
<evidence type="ECO:0000256" key="8">
    <source>
        <dbReference type="ARBA" id="ARBA00032174"/>
    </source>
</evidence>
<evidence type="ECO:0000313" key="13">
    <source>
        <dbReference type="Proteomes" id="UP000728032"/>
    </source>
</evidence>
<feature type="region of interest" description="Disordered" evidence="11">
    <location>
        <begin position="1"/>
        <end position="80"/>
    </location>
</feature>
<evidence type="ECO:0000256" key="5">
    <source>
        <dbReference type="ARBA" id="ARBA00022553"/>
    </source>
</evidence>
<dbReference type="OrthoDB" id="6514304at2759"/>
<evidence type="ECO:0000256" key="6">
    <source>
        <dbReference type="ARBA" id="ARBA00022843"/>
    </source>
</evidence>
<evidence type="ECO:0000256" key="2">
    <source>
        <dbReference type="ARBA" id="ARBA00004324"/>
    </source>
</evidence>
<dbReference type="EMBL" id="CAJPVJ010000657">
    <property type="protein sequence ID" value="CAG2163082.1"/>
    <property type="molecule type" value="Genomic_DNA"/>
</dbReference>